<dbReference type="PANTHER" id="PTHR32432">
    <property type="entry name" value="CELL DIVISION PROTEIN FTSA-RELATED"/>
    <property type="match status" value="1"/>
</dbReference>
<dbReference type="NCBIfam" id="TIGR01175">
    <property type="entry name" value="pilM"/>
    <property type="match status" value="1"/>
</dbReference>
<dbReference type="PIRSF" id="PIRSF019169">
    <property type="entry name" value="PilM"/>
    <property type="match status" value="1"/>
</dbReference>
<dbReference type="PANTHER" id="PTHR32432:SF3">
    <property type="entry name" value="ETHANOLAMINE UTILIZATION PROTEIN EUTJ"/>
    <property type="match status" value="1"/>
</dbReference>
<dbReference type="InterPro" id="IPR005883">
    <property type="entry name" value="PilM"/>
</dbReference>
<comment type="caution">
    <text evidence="1">The sequence shown here is derived from an EMBL/GenBank/DDBJ whole genome shotgun (WGS) entry which is preliminary data.</text>
</comment>
<reference evidence="1 2" key="1">
    <citation type="journal article" date="2016" name="Environ. Microbiol.">
        <title>Genomic resolution of a cold subsurface aquifer community provides metabolic insights for novel microbes adapted to high CO concentrations.</title>
        <authorList>
            <person name="Probst A.J."/>
            <person name="Castelle C.J."/>
            <person name="Singh A."/>
            <person name="Brown C.T."/>
            <person name="Anantharaman K."/>
            <person name="Sharon I."/>
            <person name="Hug L.A."/>
            <person name="Burstein D."/>
            <person name="Emerson J.B."/>
            <person name="Thomas B.C."/>
            <person name="Banfield J.F."/>
        </authorList>
    </citation>
    <scope>NUCLEOTIDE SEQUENCE [LARGE SCALE GENOMIC DNA]</scope>
    <source>
        <strain evidence="1">CG1_02_37_44</strain>
    </source>
</reference>
<dbReference type="Gene3D" id="3.30.1490.300">
    <property type="match status" value="1"/>
</dbReference>
<dbReference type="InterPro" id="IPR050696">
    <property type="entry name" value="FtsA/MreB"/>
</dbReference>
<proteinExistence type="predicted"/>
<accession>A0A1J4TB45</accession>
<dbReference type="Gene3D" id="3.30.420.40">
    <property type="match status" value="2"/>
</dbReference>
<evidence type="ECO:0000313" key="1">
    <source>
        <dbReference type="EMBL" id="OIO08115.1"/>
    </source>
</evidence>
<organism evidence="1 2">
    <name type="scientific">Candidatus Falkowbacteria bacterium CG1_02_37_44</name>
    <dbReference type="NCBI Taxonomy" id="1805146"/>
    <lineage>
        <taxon>Bacteria</taxon>
        <taxon>Candidatus Falkowiibacteriota</taxon>
    </lineage>
</organism>
<dbReference type="InterPro" id="IPR043129">
    <property type="entry name" value="ATPase_NBD"/>
</dbReference>
<dbReference type="AlphaFoldDB" id="A0A1J4TB45"/>
<dbReference type="SUPFAM" id="SSF53067">
    <property type="entry name" value="Actin-like ATPase domain"/>
    <property type="match status" value="2"/>
</dbReference>
<dbReference type="STRING" id="1805146.AUJ27_01260"/>
<dbReference type="CDD" id="cd24049">
    <property type="entry name" value="ASKHA_NBD_PilM"/>
    <property type="match status" value="1"/>
</dbReference>
<sequence length="346" mass="38394">MSLFANKSFLGIDIGAYSIKIVELKKENNKARLVSYGFSEREKIETKDNLQSEIGHSAKLINKILNEAGMKSREAIAALPTFSVFSSILNLSYVDNKDLAAAVHWEAKKVIPLPLDDMVLDWKKIEDGEGNKNNNIKILLTGAPRNFVKKYIDIFKEAKVNLLSLETETFSLIRSLLGNDKSSVMIVEMGANTTDISIIDKSIPIFSRSIDVGGMTITKGISNSLNIGQARAEQFKYDLGISSMASREDIIPKTVIETISPIINEVKYTINLFQSKDEKKIEKVILSGGSALLINFTNYLSKILDKQVIIGNPWARVSYPVELEPLLYEIGPRMSAAIGLAMRSIE</sequence>
<evidence type="ECO:0008006" key="3">
    <source>
        <dbReference type="Google" id="ProtNLM"/>
    </source>
</evidence>
<protein>
    <recommendedName>
        <fullName evidence="3">SHS2 domain-containing protein</fullName>
    </recommendedName>
</protein>
<dbReference type="EMBL" id="MNUU01000022">
    <property type="protein sequence ID" value="OIO08115.1"/>
    <property type="molecule type" value="Genomic_DNA"/>
</dbReference>
<evidence type="ECO:0000313" key="2">
    <source>
        <dbReference type="Proteomes" id="UP000183192"/>
    </source>
</evidence>
<dbReference type="Pfam" id="PF11104">
    <property type="entry name" value="PilM_2"/>
    <property type="match status" value="1"/>
</dbReference>
<name>A0A1J4TB45_9BACT</name>
<dbReference type="Proteomes" id="UP000183192">
    <property type="component" value="Unassembled WGS sequence"/>
</dbReference>
<gene>
    <name evidence="1" type="ORF">AUJ27_01260</name>
</gene>